<gene>
    <name evidence="5" type="ORF">OS493_014037</name>
</gene>
<name>A0A9W9ZDR0_9CNID</name>
<dbReference type="AlphaFoldDB" id="A0A9W9ZDR0"/>
<dbReference type="CDD" id="cd00173">
    <property type="entry name" value="SH2"/>
    <property type="match status" value="1"/>
</dbReference>
<keyword evidence="1 2" id="KW-0727">SH2 domain</keyword>
<evidence type="ECO:0000256" key="2">
    <source>
        <dbReference type="PROSITE-ProRule" id="PRU00191"/>
    </source>
</evidence>
<dbReference type="InterPro" id="IPR036860">
    <property type="entry name" value="SH2_dom_sf"/>
</dbReference>
<feature type="region of interest" description="Disordered" evidence="3">
    <location>
        <begin position="247"/>
        <end position="275"/>
    </location>
</feature>
<dbReference type="EMBL" id="MU826356">
    <property type="protein sequence ID" value="KAJ7379641.1"/>
    <property type="molecule type" value="Genomic_DNA"/>
</dbReference>
<dbReference type="PANTHER" id="PTHR19969:SF5">
    <property type="entry name" value="CRK-LIKE PROTEIN"/>
    <property type="match status" value="1"/>
</dbReference>
<evidence type="ECO:0000256" key="1">
    <source>
        <dbReference type="ARBA" id="ARBA00022999"/>
    </source>
</evidence>
<evidence type="ECO:0000313" key="5">
    <source>
        <dbReference type="EMBL" id="KAJ7379641.1"/>
    </source>
</evidence>
<feature type="region of interest" description="Disordered" evidence="3">
    <location>
        <begin position="191"/>
        <end position="212"/>
    </location>
</feature>
<dbReference type="SUPFAM" id="SSF55550">
    <property type="entry name" value="SH2 domain"/>
    <property type="match status" value="1"/>
</dbReference>
<dbReference type="PROSITE" id="PS50001">
    <property type="entry name" value="SH2"/>
    <property type="match status" value="1"/>
</dbReference>
<evidence type="ECO:0000259" key="4">
    <source>
        <dbReference type="PROSITE" id="PS50001"/>
    </source>
</evidence>
<organism evidence="5 6">
    <name type="scientific">Desmophyllum pertusum</name>
    <dbReference type="NCBI Taxonomy" id="174260"/>
    <lineage>
        <taxon>Eukaryota</taxon>
        <taxon>Metazoa</taxon>
        <taxon>Cnidaria</taxon>
        <taxon>Anthozoa</taxon>
        <taxon>Hexacorallia</taxon>
        <taxon>Scleractinia</taxon>
        <taxon>Caryophylliina</taxon>
        <taxon>Caryophylliidae</taxon>
        <taxon>Desmophyllum</taxon>
    </lineage>
</organism>
<comment type="caution">
    <text evidence="5">The sequence shown here is derived from an EMBL/GenBank/DDBJ whole genome shotgun (WGS) entry which is preliminary data.</text>
</comment>
<dbReference type="Pfam" id="PF00017">
    <property type="entry name" value="SH2"/>
    <property type="match status" value="1"/>
</dbReference>
<dbReference type="InterPro" id="IPR051184">
    <property type="entry name" value="Tyrosine-phos_adapter"/>
</dbReference>
<dbReference type="PANTHER" id="PTHR19969">
    <property type="entry name" value="SH2-SH3 ADAPTOR PROTEIN-RELATED"/>
    <property type="match status" value="1"/>
</dbReference>
<feature type="compositionally biased region" description="Basic and acidic residues" evidence="3">
    <location>
        <begin position="203"/>
        <end position="212"/>
    </location>
</feature>
<feature type="compositionally biased region" description="Polar residues" evidence="3">
    <location>
        <begin position="191"/>
        <end position="202"/>
    </location>
</feature>
<dbReference type="GO" id="GO:0030971">
    <property type="term" value="F:receptor tyrosine kinase binding"/>
    <property type="evidence" value="ECO:0007669"/>
    <property type="project" value="TreeGrafter"/>
</dbReference>
<dbReference type="OrthoDB" id="5958717at2759"/>
<evidence type="ECO:0000313" key="6">
    <source>
        <dbReference type="Proteomes" id="UP001163046"/>
    </source>
</evidence>
<feature type="domain" description="SH2" evidence="4">
    <location>
        <begin position="50"/>
        <end position="135"/>
    </location>
</feature>
<reference evidence="5" key="1">
    <citation type="submission" date="2023-01" db="EMBL/GenBank/DDBJ databases">
        <title>Genome assembly of the deep-sea coral Lophelia pertusa.</title>
        <authorList>
            <person name="Herrera S."/>
            <person name="Cordes E."/>
        </authorList>
    </citation>
    <scope>NUCLEOTIDE SEQUENCE</scope>
    <source>
        <strain evidence="5">USNM1676648</strain>
        <tissue evidence="5">Polyp</tissue>
    </source>
</reference>
<dbReference type="GO" id="GO:0035591">
    <property type="term" value="F:signaling adaptor activity"/>
    <property type="evidence" value="ECO:0007669"/>
    <property type="project" value="TreeGrafter"/>
</dbReference>
<sequence length="275" mass="29748">MGTGCSKSVVVVSSSTWKPEARNSRSSASNTSTTNCSGSTIKTLAEAAIWSPFKLSRSEAEELLSRAEPGAFVFSHDVTSELFLSISAGKYVCHHAVLTRDQGYYVGARRFTTIGDVVDYFTDHPLGETTLKQGCKGLPRSTSHVQIRQHPDISIPCPANITTNGRYAGQHENGQRVSTVQSSVCTKISQSQSPKITLTSHPSAEDKTITEDDGHVLVSIDTDEQQTAPKQNPRFDSLTKKQLTRSMAIDRADSSGEFQETALSPLLPARSSAVK</sequence>
<dbReference type="SMART" id="SM00252">
    <property type="entry name" value="SH2"/>
    <property type="match status" value="1"/>
</dbReference>
<dbReference type="InterPro" id="IPR000980">
    <property type="entry name" value="SH2"/>
</dbReference>
<dbReference type="Gene3D" id="3.30.505.10">
    <property type="entry name" value="SH2 domain"/>
    <property type="match status" value="1"/>
</dbReference>
<evidence type="ECO:0000256" key="3">
    <source>
        <dbReference type="SAM" id="MobiDB-lite"/>
    </source>
</evidence>
<dbReference type="GO" id="GO:0005737">
    <property type="term" value="C:cytoplasm"/>
    <property type="evidence" value="ECO:0007669"/>
    <property type="project" value="TreeGrafter"/>
</dbReference>
<dbReference type="GO" id="GO:0007167">
    <property type="term" value="P:enzyme-linked receptor protein signaling pathway"/>
    <property type="evidence" value="ECO:0007669"/>
    <property type="project" value="TreeGrafter"/>
</dbReference>
<proteinExistence type="predicted"/>
<keyword evidence="6" id="KW-1185">Reference proteome</keyword>
<protein>
    <recommendedName>
        <fullName evidence="4">SH2 domain-containing protein</fullName>
    </recommendedName>
</protein>
<dbReference type="Proteomes" id="UP001163046">
    <property type="component" value="Unassembled WGS sequence"/>
</dbReference>
<dbReference type="GO" id="GO:0016477">
    <property type="term" value="P:cell migration"/>
    <property type="evidence" value="ECO:0007669"/>
    <property type="project" value="TreeGrafter"/>
</dbReference>
<accession>A0A9W9ZDR0</accession>